<accession>A0A1Y4LTV6</accession>
<proteinExistence type="predicted"/>
<dbReference type="InterPro" id="IPR008822">
    <property type="entry name" value="Endonuclease_RusA-like"/>
</dbReference>
<dbReference type="EMBL" id="NFKM01000011">
    <property type="protein sequence ID" value="OUP60063.1"/>
    <property type="molecule type" value="Genomic_DNA"/>
</dbReference>
<keyword evidence="2" id="KW-1185">Reference proteome</keyword>
<evidence type="ECO:0000313" key="1">
    <source>
        <dbReference type="EMBL" id="OUP60063.1"/>
    </source>
</evidence>
<dbReference type="GO" id="GO:0000287">
    <property type="term" value="F:magnesium ion binding"/>
    <property type="evidence" value="ECO:0007669"/>
    <property type="project" value="InterPro"/>
</dbReference>
<evidence type="ECO:0000313" key="2">
    <source>
        <dbReference type="Proteomes" id="UP000195447"/>
    </source>
</evidence>
<dbReference type="SUPFAM" id="SSF103084">
    <property type="entry name" value="Holliday junction resolvase RusA"/>
    <property type="match status" value="1"/>
</dbReference>
<organism evidence="1 2">
    <name type="scientific">Faecalitalea cylindroides</name>
    <dbReference type="NCBI Taxonomy" id="39483"/>
    <lineage>
        <taxon>Bacteria</taxon>
        <taxon>Bacillati</taxon>
        <taxon>Bacillota</taxon>
        <taxon>Erysipelotrichia</taxon>
        <taxon>Erysipelotrichales</taxon>
        <taxon>Erysipelotrichaceae</taxon>
        <taxon>Faecalitalea</taxon>
    </lineage>
</organism>
<dbReference type="Pfam" id="PF05866">
    <property type="entry name" value="RusA"/>
    <property type="match status" value="1"/>
</dbReference>
<dbReference type="GO" id="GO:0006310">
    <property type="term" value="P:DNA recombination"/>
    <property type="evidence" value="ECO:0007669"/>
    <property type="project" value="InterPro"/>
</dbReference>
<dbReference type="GO" id="GO:0006281">
    <property type="term" value="P:DNA repair"/>
    <property type="evidence" value="ECO:0007669"/>
    <property type="project" value="InterPro"/>
</dbReference>
<dbReference type="InterPro" id="IPR036614">
    <property type="entry name" value="RusA-like_sf"/>
</dbReference>
<sequence>MMLEFFMPMIPPTSTAQMHKVGVRNGKPYFYDPPEVNRTKVKLTDGLIPYIPDEPMAGPIKLEVSWQFLEDKKHPAGTYRTSKPDTDNLQKLLKDSMTALRFWKDDALVVDEHVEKVYSKVPGILIRVEELR</sequence>
<gene>
    <name evidence="1" type="ORF">B5F14_06495</name>
</gene>
<dbReference type="Gene3D" id="3.30.1330.70">
    <property type="entry name" value="Holliday junction resolvase RusA"/>
    <property type="match status" value="1"/>
</dbReference>
<name>A0A1Y4LTV6_9FIRM</name>
<dbReference type="AlphaFoldDB" id="A0A1Y4LTV6"/>
<dbReference type="RefSeq" id="WP_087158730.1">
    <property type="nucleotide sequence ID" value="NZ_NFKM01000011.1"/>
</dbReference>
<comment type="caution">
    <text evidence="1">The sequence shown here is derived from an EMBL/GenBank/DDBJ whole genome shotgun (WGS) entry which is preliminary data.</text>
</comment>
<reference evidence="2" key="1">
    <citation type="submission" date="2017-04" db="EMBL/GenBank/DDBJ databases">
        <title>Function of individual gut microbiota members based on whole genome sequencing of pure cultures obtained from chicken caecum.</title>
        <authorList>
            <person name="Medvecky M."/>
            <person name="Cejkova D."/>
            <person name="Polansky O."/>
            <person name="Karasova D."/>
            <person name="Kubasova T."/>
            <person name="Cizek A."/>
            <person name="Rychlik I."/>
        </authorList>
    </citation>
    <scope>NUCLEOTIDE SEQUENCE [LARGE SCALE GENOMIC DNA]</scope>
    <source>
        <strain evidence="2">An178</strain>
    </source>
</reference>
<dbReference type="Proteomes" id="UP000195447">
    <property type="component" value="Unassembled WGS sequence"/>
</dbReference>
<protein>
    <submittedName>
        <fullName evidence="1">Uncharacterized protein</fullName>
    </submittedName>
</protein>